<reference evidence="3" key="1">
    <citation type="submission" date="2020-03" db="EMBL/GenBank/DDBJ databases">
        <title>Castanea mollissima Vanexum genome sequencing.</title>
        <authorList>
            <person name="Staton M."/>
        </authorList>
    </citation>
    <scope>NUCLEOTIDE SEQUENCE</scope>
    <source>
        <tissue evidence="3">Leaf</tissue>
    </source>
</reference>
<dbReference type="Proteomes" id="UP000737018">
    <property type="component" value="Unassembled WGS sequence"/>
</dbReference>
<feature type="region of interest" description="Disordered" evidence="2">
    <location>
        <begin position="205"/>
        <end position="226"/>
    </location>
</feature>
<dbReference type="GO" id="GO:0046872">
    <property type="term" value="F:metal ion binding"/>
    <property type="evidence" value="ECO:0007669"/>
    <property type="project" value="InterPro"/>
</dbReference>
<accession>A0A8J4S402</accession>
<gene>
    <name evidence="3" type="ORF">CMV_000117</name>
</gene>
<dbReference type="InterPro" id="IPR045868">
    <property type="entry name" value="Znf_C3H13/40"/>
</dbReference>
<feature type="coiled-coil region" evidence="1">
    <location>
        <begin position="249"/>
        <end position="342"/>
    </location>
</feature>
<proteinExistence type="predicted"/>
<dbReference type="EMBL" id="JRKL02000006">
    <property type="protein sequence ID" value="KAF3976718.1"/>
    <property type="molecule type" value="Genomic_DNA"/>
</dbReference>
<evidence type="ECO:0000313" key="3">
    <source>
        <dbReference type="EMBL" id="KAF3976718.1"/>
    </source>
</evidence>
<dbReference type="OrthoDB" id="665283at2759"/>
<evidence type="ECO:0000313" key="4">
    <source>
        <dbReference type="Proteomes" id="UP000737018"/>
    </source>
</evidence>
<dbReference type="PANTHER" id="PTHR38160">
    <property type="entry name" value="ZINC FINGER CCCH DOMAIN-CONTAINING PROTEIN 40"/>
    <property type="match status" value="1"/>
</dbReference>
<name>A0A8J4S402_9ROSI</name>
<protein>
    <submittedName>
        <fullName evidence="3">Uncharacterized protein</fullName>
    </submittedName>
</protein>
<evidence type="ECO:0000256" key="2">
    <source>
        <dbReference type="SAM" id="MobiDB-lite"/>
    </source>
</evidence>
<organism evidence="3 4">
    <name type="scientific">Castanea mollissima</name>
    <name type="common">Chinese chestnut</name>
    <dbReference type="NCBI Taxonomy" id="60419"/>
    <lineage>
        <taxon>Eukaryota</taxon>
        <taxon>Viridiplantae</taxon>
        <taxon>Streptophyta</taxon>
        <taxon>Embryophyta</taxon>
        <taxon>Tracheophyta</taxon>
        <taxon>Spermatophyta</taxon>
        <taxon>Magnoliopsida</taxon>
        <taxon>eudicotyledons</taxon>
        <taxon>Gunneridae</taxon>
        <taxon>Pentapetalae</taxon>
        <taxon>rosids</taxon>
        <taxon>fabids</taxon>
        <taxon>Fagales</taxon>
        <taxon>Fagaceae</taxon>
        <taxon>Castanea</taxon>
    </lineage>
</organism>
<keyword evidence="1" id="KW-0175">Coiled coil</keyword>
<dbReference type="AlphaFoldDB" id="A0A8J4S402"/>
<dbReference type="PANTHER" id="PTHR38160:SF1">
    <property type="entry name" value="ZINC FINGER CCCH DOMAIN-CONTAINING PROTEIN 40"/>
    <property type="match status" value="1"/>
</dbReference>
<sequence>MDGEIVEKHGSLDESVLSDFQFKQSKTRRKNLISFHILTQSAFSFSLRRLSELYTQNIIYIAPWLRGSYSRRNCAFCIRRAGVRAKAAPLRMVTRSSEVSLPRIVNGLCWLVGWLVYPNADYCIYMASFIMVVMIYGPPEYFLKDHDIFSSTLSTKEDLVNVQKIGRRDYQGSDLRDKLARRHSPSRRYSPVRDARGRQMLREFSSSRSLERKRKKQDFDGQGDFSGSLRMLEGTEDVKEGKIMSTDSKDVLEEQLKKVQSDVNILDRRKCQLGADLEESTQEADSLTSRIQELEAQLLKEKEERKRITSKIKKFVKARNRYSRIQDELKRSQVRLQKLGDQLGSDISRNGANEEDSINILSDGENIGSPVTSPHNELQNDASPGKNRLCVNLYPSEELKQGGHLDKTIRFKKLSRWNVQPVQSNRNEIELMKKAVNDGIDSPRPLANEGKHKRGKTVPTSIISADKMKGLESALVVPSTSMAGHVLEEEVEIELDKIEVVKTADTGIEKEPAYEIIGVPLPLPPPPPIHQNNYSLHEGDDENVDVDGLEMVHVDIV</sequence>
<keyword evidence="4" id="KW-1185">Reference proteome</keyword>
<comment type="caution">
    <text evidence="3">The sequence shown here is derived from an EMBL/GenBank/DDBJ whole genome shotgun (WGS) entry which is preliminary data.</text>
</comment>
<evidence type="ECO:0000256" key="1">
    <source>
        <dbReference type="SAM" id="Coils"/>
    </source>
</evidence>